<organism evidence="1 2">
    <name type="scientific">Candidatus Berkiella aquae</name>
    <dbReference type="NCBI Taxonomy" id="295108"/>
    <lineage>
        <taxon>Bacteria</taxon>
        <taxon>Pseudomonadati</taxon>
        <taxon>Pseudomonadota</taxon>
        <taxon>Gammaproteobacteria</taxon>
        <taxon>Candidatus Berkiellales</taxon>
        <taxon>Candidatus Berkiellaceae</taxon>
        <taxon>Candidatus Berkiella</taxon>
    </lineage>
</organism>
<dbReference type="RefSeq" id="WP_139016647.1">
    <property type="nucleotide sequence ID" value="NZ_LKAJ02000003.1"/>
</dbReference>
<dbReference type="InterPro" id="IPR029058">
    <property type="entry name" value="AB_hydrolase_fold"/>
</dbReference>
<comment type="caution">
    <text evidence="1">The sequence shown here is derived from an EMBL/GenBank/DDBJ whole genome shotgun (WGS) entry which is preliminary data.</text>
</comment>
<dbReference type="AlphaFoldDB" id="A0AAE3HYN4"/>
<accession>A0AAE3HYN4</accession>
<evidence type="ECO:0008006" key="3">
    <source>
        <dbReference type="Google" id="ProtNLM"/>
    </source>
</evidence>
<reference evidence="1" key="1">
    <citation type="journal article" date="2016" name="Genome Announc.">
        <title>Draft Genome Sequences of Two Novel Amoeba-Resistant Intranuclear Bacteria, 'Candidatus Berkiella cookevillensis' and 'Candidatus Berkiella aquae'.</title>
        <authorList>
            <person name="Mehari Y.T."/>
            <person name="Arivett B.A."/>
            <person name="Farone A.L."/>
            <person name="Gunderson J.H."/>
            <person name="Farone M.B."/>
        </authorList>
    </citation>
    <scope>NUCLEOTIDE SEQUENCE</scope>
    <source>
        <strain evidence="1">HT99</strain>
    </source>
</reference>
<reference evidence="1" key="2">
    <citation type="submission" date="2021-06" db="EMBL/GenBank/DDBJ databases">
        <title>Genomic Description and Analysis of Intracellular Bacteria, Candidatus Berkiella cookevillensis and Candidatus Berkiella aquae.</title>
        <authorList>
            <person name="Kidane D.T."/>
            <person name="Mehari Y.T."/>
            <person name="Rice F.C."/>
            <person name="Arivett B.A."/>
            <person name="Farone A.L."/>
            <person name="Berk S.G."/>
            <person name="Farone M.B."/>
        </authorList>
    </citation>
    <scope>NUCLEOTIDE SEQUENCE</scope>
    <source>
        <strain evidence="1">HT99</strain>
    </source>
</reference>
<proteinExistence type="predicted"/>
<dbReference type="EMBL" id="LKAJ02000003">
    <property type="protein sequence ID" value="MCS5712904.1"/>
    <property type="molecule type" value="Genomic_DNA"/>
</dbReference>
<dbReference type="SUPFAM" id="SSF53474">
    <property type="entry name" value="alpha/beta-Hydrolases"/>
    <property type="match status" value="1"/>
</dbReference>
<dbReference type="Proteomes" id="UP000051497">
    <property type="component" value="Unassembled WGS sequence"/>
</dbReference>
<name>A0AAE3HYN4_9GAMM</name>
<evidence type="ECO:0000313" key="1">
    <source>
        <dbReference type="EMBL" id="MCS5712904.1"/>
    </source>
</evidence>
<keyword evidence="2" id="KW-1185">Reference proteome</keyword>
<gene>
    <name evidence="1" type="ORF">HT99x_015810</name>
</gene>
<sequence>MADDTNVKTSDKMMSQMVKSLPEVDQAFFKDVEQRKAIIDSTIEAFRNGIAGPSDEMKLLFKPWGFELEKIKYPIQIWHRSLDSQSPISHAKVYENTIPGAKLNLIENEGHHSLLRNNIKSILKSIV</sequence>
<evidence type="ECO:0000313" key="2">
    <source>
        <dbReference type="Proteomes" id="UP000051497"/>
    </source>
</evidence>
<protein>
    <recommendedName>
        <fullName evidence="3">Alpha/beta hydrolase family protein</fullName>
    </recommendedName>
</protein>
<dbReference type="Gene3D" id="3.40.50.1820">
    <property type="entry name" value="alpha/beta hydrolase"/>
    <property type="match status" value="1"/>
</dbReference>